<dbReference type="EMBL" id="CP139558">
    <property type="protein sequence ID" value="WPU96529.1"/>
    <property type="molecule type" value="Genomic_DNA"/>
</dbReference>
<evidence type="ECO:0000256" key="3">
    <source>
        <dbReference type="ARBA" id="ARBA00022801"/>
    </source>
</evidence>
<evidence type="ECO:0000313" key="6">
    <source>
        <dbReference type="Proteomes" id="UP001324380"/>
    </source>
</evidence>
<dbReference type="CDD" id="cd02696">
    <property type="entry name" value="MurNAc-LAA"/>
    <property type="match status" value="1"/>
</dbReference>
<protein>
    <recommendedName>
        <fullName evidence="2">N-acetylmuramoyl-L-alanine amidase</fullName>
        <ecNumber evidence="2">3.5.1.28</ecNumber>
    </recommendedName>
</protein>
<name>A0ABZ0TXI9_9SPHI</name>
<evidence type="ECO:0000259" key="4">
    <source>
        <dbReference type="SMART" id="SM00646"/>
    </source>
</evidence>
<dbReference type="InterPro" id="IPR050695">
    <property type="entry name" value="N-acetylmuramoyl_amidase_3"/>
</dbReference>
<dbReference type="InterPro" id="IPR002508">
    <property type="entry name" value="MurNAc-LAA_cat"/>
</dbReference>
<gene>
    <name evidence="5" type="ORF">SNE25_13475</name>
</gene>
<proteinExistence type="predicted"/>
<dbReference type="EC" id="3.5.1.28" evidence="2"/>
<dbReference type="GO" id="GO:0008745">
    <property type="term" value="F:N-acetylmuramoyl-L-alanine amidase activity"/>
    <property type="evidence" value="ECO:0007669"/>
    <property type="project" value="UniProtKB-EC"/>
</dbReference>
<organism evidence="5 6">
    <name type="scientific">Mucilaginibacter sabulilitoris</name>
    <dbReference type="NCBI Taxonomy" id="1173583"/>
    <lineage>
        <taxon>Bacteria</taxon>
        <taxon>Pseudomonadati</taxon>
        <taxon>Bacteroidota</taxon>
        <taxon>Sphingobacteriia</taxon>
        <taxon>Sphingobacteriales</taxon>
        <taxon>Sphingobacteriaceae</taxon>
        <taxon>Mucilaginibacter</taxon>
    </lineage>
</organism>
<dbReference type="RefSeq" id="WP_321565623.1">
    <property type="nucleotide sequence ID" value="NZ_CP139558.1"/>
</dbReference>
<keyword evidence="6" id="KW-1185">Reference proteome</keyword>
<evidence type="ECO:0000256" key="1">
    <source>
        <dbReference type="ARBA" id="ARBA00001561"/>
    </source>
</evidence>
<dbReference type="PANTHER" id="PTHR30404">
    <property type="entry name" value="N-ACETYLMURAMOYL-L-ALANINE AMIDASE"/>
    <property type="match status" value="1"/>
</dbReference>
<dbReference type="Proteomes" id="UP001324380">
    <property type="component" value="Chromosome"/>
</dbReference>
<feature type="domain" description="MurNAc-LAA" evidence="4">
    <location>
        <begin position="107"/>
        <end position="266"/>
    </location>
</feature>
<dbReference type="SUPFAM" id="SSF53187">
    <property type="entry name" value="Zn-dependent exopeptidases"/>
    <property type="match status" value="1"/>
</dbReference>
<evidence type="ECO:0000313" key="5">
    <source>
        <dbReference type="EMBL" id="WPU96529.1"/>
    </source>
</evidence>
<keyword evidence="3 5" id="KW-0378">Hydrolase</keyword>
<dbReference type="Pfam" id="PF01520">
    <property type="entry name" value="Amidase_3"/>
    <property type="match status" value="1"/>
</dbReference>
<dbReference type="SMART" id="SM00646">
    <property type="entry name" value="Ami_3"/>
    <property type="match status" value="1"/>
</dbReference>
<comment type="catalytic activity">
    <reaction evidence="1">
        <text>Hydrolyzes the link between N-acetylmuramoyl residues and L-amino acid residues in certain cell-wall glycopeptides.</text>
        <dbReference type="EC" id="3.5.1.28"/>
    </reaction>
</comment>
<dbReference type="Gene3D" id="3.40.630.40">
    <property type="entry name" value="Zn-dependent exopeptidases"/>
    <property type="match status" value="1"/>
</dbReference>
<evidence type="ECO:0000256" key="2">
    <source>
        <dbReference type="ARBA" id="ARBA00011901"/>
    </source>
</evidence>
<sequence length="275" mass="30738">MPAICLKSNYITTIIFFIVCMFSATVCLGQQDAAAKPSTSRFKFKTVIIDAGHGGKDPGAHGAYSKEKNIALGIAKKLRDLVNDEMGDVRVIMTRSTDVFVELHKRADIANNNQGNLFISIHCNSTPQRRSTEHGPLLLVYGFHRSQEQREALRENASIYIEKDYKDKYNGYGSDAVVNTIVLNAFQQKYRKQSIQFGDLVDKEFKKTDGRRTHGVKEQGVLVLAQSGMPAVLVETGFINNPGDEKYLNSSSGQNEIARSILRSLKQYRNNLEGR</sequence>
<reference evidence="5 6" key="1">
    <citation type="submission" date="2023-11" db="EMBL/GenBank/DDBJ databases">
        <title>Analysis of the Genomes of Mucilaginibacter gossypii cycad 4 and M. sabulilitoris SNA2: microbes with the potential for plant growth promotion.</title>
        <authorList>
            <person name="Hirsch A.M."/>
            <person name="Humm E."/>
            <person name="Rubbi M."/>
            <person name="Del Vecchio G."/>
            <person name="Ha S.M."/>
            <person name="Pellegrini M."/>
            <person name="Gunsalus R.P."/>
        </authorList>
    </citation>
    <scope>NUCLEOTIDE SEQUENCE [LARGE SCALE GENOMIC DNA]</scope>
    <source>
        <strain evidence="5 6">SNA2</strain>
    </source>
</reference>
<dbReference type="PANTHER" id="PTHR30404:SF0">
    <property type="entry name" value="N-ACETYLMURAMOYL-L-ALANINE AMIDASE AMIC"/>
    <property type="match status" value="1"/>
</dbReference>
<accession>A0ABZ0TXI9</accession>